<dbReference type="AlphaFoldDB" id="A0A820YMD6"/>
<dbReference type="Gene3D" id="2.60.120.330">
    <property type="entry name" value="B-lactam Antibiotic, Isopenicillin N Synthase, Chain"/>
    <property type="match status" value="1"/>
</dbReference>
<dbReference type="EMBL" id="CAJOBR010000818">
    <property type="protein sequence ID" value="CAF4549939.1"/>
    <property type="molecule type" value="Genomic_DNA"/>
</dbReference>
<dbReference type="SUPFAM" id="SSF51197">
    <property type="entry name" value="Clavaminate synthase-like"/>
    <property type="match status" value="1"/>
</dbReference>
<accession>A0A820YMD6</accession>
<comment type="caution">
    <text evidence="1">The sequence shown here is derived from an EMBL/GenBank/DDBJ whole genome shotgun (WGS) entry which is preliminary data.</text>
</comment>
<dbReference type="InterPro" id="IPR027443">
    <property type="entry name" value="IPNS-like_sf"/>
</dbReference>
<evidence type="ECO:0000313" key="1">
    <source>
        <dbReference type="EMBL" id="CAF4549939.1"/>
    </source>
</evidence>
<protein>
    <submittedName>
        <fullName evidence="1">Uncharacterized protein</fullName>
    </submittedName>
</protein>
<organism evidence="1 2">
    <name type="scientific">Rotaria socialis</name>
    <dbReference type="NCBI Taxonomy" id="392032"/>
    <lineage>
        <taxon>Eukaryota</taxon>
        <taxon>Metazoa</taxon>
        <taxon>Spiralia</taxon>
        <taxon>Gnathifera</taxon>
        <taxon>Rotifera</taxon>
        <taxon>Eurotatoria</taxon>
        <taxon>Bdelloidea</taxon>
        <taxon>Philodinida</taxon>
        <taxon>Philodinidae</taxon>
        <taxon>Rotaria</taxon>
    </lineage>
</organism>
<proteinExistence type="predicted"/>
<evidence type="ECO:0000313" key="2">
    <source>
        <dbReference type="Proteomes" id="UP000663848"/>
    </source>
</evidence>
<name>A0A820YMD6_9BILA</name>
<gene>
    <name evidence="1" type="ORF">QYT958_LOCUS8229</name>
</gene>
<dbReference type="Proteomes" id="UP000663848">
    <property type="component" value="Unassembled WGS sequence"/>
</dbReference>
<sequence length="169" mass="19677">NTPNAHEVNCVPHFDSDLFSLTVPSTCDGLQLYDQMKDEWIDGSDNSKDYQQCIDVIWLGEVASILTENHFKSVIRRVVYPRIQHQSLITIWHEVGPQLQIVICDKPFDKRNLLLNRSNLNHLRKLDENRSSRPHPQQKQNNRTFLLPGALVNMNNQPNLVPMRSIVWR</sequence>
<feature type="non-terminal residue" evidence="1">
    <location>
        <position position="1"/>
    </location>
</feature>
<reference evidence="1" key="1">
    <citation type="submission" date="2021-02" db="EMBL/GenBank/DDBJ databases">
        <authorList>
            <person name="Nowell W R."/>
        </authorList>
    </citation>
    <scope>NUCLEOTIDE SEQUENCE</scope>
</reference>